<dbReference type="RefSeq" id="WP_145030853.1">
    <property type="nucleotide sequence ID" value="NZ_CP036271.1"/>
</dbReference>
<dbReference type="GO" id="GO:0006654">
    <property type="term" value="P:phosphatidic acid biosynthetic process"/>
    <property type="evidence" value="ECO:0007669"/>
    <property type="project" value="TreeGrafter"/>
</dbReference>
<keyword evidence="6" id="KW-1185">Reference proteome</keyword>
<protein>
    <submittedName>
        <fullName evidence="5">1-acyl-sn-glycerol-3-phosphate acyltransferase</fullName>
        <ecNumber evidence="5">2.3.1.-</ecNumber>
    </submittedName>
</protein>
<evidence type="ECO:0000313" key="5">
    <source>
        <dbReference type="EMBL" id="QDT55056.1"/>
    </source>
</evidence>
<keyword evidence="2 5" id="KW-0808">Transferase</keyword>
<dbReference type="Pfam" id="PF01553">
    <property type="entry name" value="Acyltransferase"/>
    <property type="match status" value="1"/>
</dbReference>
<comment type="pathway">
    <text evidence="1">Lipid metabolism.</text>
</comment>
<dbReference type="PANTHER" id="PTHR10434:SF11">
    <property type="entry name" value="1-ACYL-SN-GLYCEROL-3-PHOSPHATE ACYLTRANSFERASE"/>
    <property type="match status" value="1"/>
</dbReference>
<name>A0A517SFZ3_9PLAN</name>
<evidence type="ECO:0000313" key="6">
    <source>
        <dbReference type="Proteomes" id="UP000315700"/>
    </source>
</evidence>
<dbReference type="SMART" id="SM00563">
    <property type="entry name" value="PlsC"/>
    <property type="match status" value="1"/>
</dbReference>
<evidence type="ECO:0000256" key="1">
    <source>
        <dbReference type="ARBA" id="ARBA00005189"/>
    </source>
</evidence>
<feature type="domain" description="Phospholipid/glycerol acyltransferase" evidence="4">
    <location>
        <begin position="49"/>
        <end position="161"/>
    </location>
</feature>
<dbReference type="KEGG" id="ccos:Pan44_30970"/>
<dbReference type="InParanoid" id="A0A517SFZ3"/>
<proteinExistence type="predicted"/>
<dbReference type="Proteomes" id="UP000315700">
    <property type="component" value="Chromosome"/>
</dbReference>
<gene>
    <name evidence="5" type="primary">plsC</name>
    <name evidence="5" type="ORF">Pan44_30970</name>
</gene>
<reference evidence="5 6" key="1">
    <citation type="submission" date="2019-02" db="EMBL/GenBank/DDBJ databases">
        <title>Deep-cultivation of Planctomycetes and their phenomic and genomic characterization uncovers novel biology.</title>
        <authorList>
            <person name="Wiegand S."/>
            <person name="Jogler M."/>
            <person name="Boedeker C."/>
            <person name="Pinto D."/>
            <person name="Vollmers J."/>
            <person name="Rivas-Marin E."/>
            <person name="Kohn T."/>
            <person name="Peeters S.H."/>
            <person name="Heuer A."/>
            <person name="Rast P."/>
            <person name="Oberbeckmann S."/>
            <person name="Bunk B."/>
            <person name="Jeske O."/>
            <person name="Meyerdierks A."/>
            <person name="Storesund J.E."/>
            <person name="Kallscheuer N."/>
            <person name="Luecker S."/>
            <person name="Lage O.M."/>
            <person name="Pohl T."/>
            <person name="Merkel B.J."/>
            <person name="Hornburger P."/>
            <person name="Mueller R.-W."/>
            <person name="Bruemmer F."/>
            <person name="Labrenz M."/>
            <person name="Spormann A.M."/>
            <person name="Op den Camp H."/>
            <person name="Overmann J."/>
            <person name="Amann R."/>
            <person name="Jetten M.S.M."/>
            <person name="Mascher T."/>
            <person name="Medema M.H."/>
            <person name="Devos D.P."/>
            <person name="Kaster A.-K."/>
            <person name="Ovreas L."/>
            <person name="Rohde M."/>
            <person name="Galperin M.Y."/>
            <person name="Jogler C."/>
        </authorList>
    </citation>
    <scope>NUCLEOTIDE SEQUENCE [LARGE SCALE GENOMIC DNA]</scope>
    <source>
        <strain evidence="5 6">Pan44</strain>
    </source>
</reference>
<dbReference type="PANTHER" id="PTHR10434">
    <property type="entry name" value="1-ACYL-SN-GLYCEROL-3-PHOSPHATE ACYLTRANSFERASE"/>
    <property type="match status" value="1"/>
</dbReference>
<dbReference type="AlphaFoldDB" id="A0A517SFZ3"/>
<accession>A0A517SFZ3</accession>
<evidence type="ECO:0000256" key="3">
    <source>
        <dbReference type="ARBA" id="ARBA00023315"/>
    </source>
</evidence>
<dbReference type="OrthoDB" id="9803035at2"/>
<dbReference type="CDD" id="cd07989">
    <property type="entry name" value="LPLAT_AGPAT-like"/>
    <property type="match status" value="1"/>
</dbReference>
<sequence>MSPPVRNELPPGHRRNAVWRSIQFVLQNVFTIWLQYRVRGLNNLPEGAALLVANHQSFLDPLLVGLSLHRPVSYLARDSLFKVPVIGWILRKTYVLPIRRDAAGTESLRISLRRLEEGFLVGVFPEGTRTRDGHLGPLKPGFVALVRRSRVPLVPVAISGAYEALPRGAFFLRPRAVRVVFGKPISPDELEAFQGRGSEVALVRLVTDRLNEALNEADAWRKM</sequence>
<evidence type="ECO:0000259" key="4">
    <source>
        <dbReference type="SMART" id="SM00563"/>
    </source>
</evidence>
<dbReference type="EMBL" id="CP036271">
    <property type="protein sequence ID" value="QDT55056.1"/>
    <property type="molecule type" value="Genomic_DNA"/>
</dbReference>
<dbReference type="EC" id="2.3.1.-" evidence="5"/>
<dbReference type="GO" id="GO:0003841">
    <property type="term" value="F:1-acylglycerol-3-phosphate O-acyltransferase activity"/>
    <property type="evidence" value="ECO:0007669"/>
    <property type="project" value="TreeGrafter"/>
</dbReference>
<evidence type="ECO:0000256" key="2">
    <source>
        <dbReference type="ARBA" id="ARBA00022679"/>
    </source>
</evidence>
<organism evidence="5 6">
    <name type="scientific">Caulifigura coniformis</name>
    <dbReference type="NCBI Taxonomy" id="2527983"/>
    <lineage>
        <taxon>Bacteria</taxon>
        <taxon>Pseudomonadati</taxon>
        <taxon>Planctomycetota</taxon>
        <taxon>Planctomycetia</taxon>
        <taxon>Planctomycetales</taxon>
        <taxon>Planctomycetaceae</taxon>
        <taxon>Caulifigura</taxon>
    </lineage>
</organism>
<dbReference type="SUPFAM" id="SSF69593">
    <property type="entry name" value="Glycerol-3-phosphate (1)-acyltransferase"/>
    <property type="match status" value="1"/>
</dbReference>
<keyword evidence="3 5" id="KW-0012">Acyltransferase</keyword>
<dbReference type="InterPro" id="IPR002123">
    <property type="entry name" value="Plipid/glycerol_acylTrfase"/>
</dbReference>